<dbReference type="GO" id="GO:0009425">
    <property type="term" value="C:bacterial-type flagellum basal body"/>
    <property type="evidence" value="ECO:0007669"/>
    <property type="project" value="UniProtKB-SubCell"/>
</dbReference>
<evidence type="ECO:0000313" key="6">
    <source>
        <dbReference type="EMBL" id="KSV60673.1"/>
    </source>
</evidence>
<dbReference type="PANTHER" id="PTHR34653">
    <property type="match status" value="1"/>
</dbReference>
<dbReference type="RefSeq" id="WP_058351152.1">
    <property type="nucleotide sequence ID" value="NZ_CABMMD010000001.1"/>
</dbReference>
<name>A0A0V8QJF6_9FIRM</name>
<comment type="caution">
    <text evidence="6">The sequence shown here is derived from an EMBL/GenBank/DDBJ whole genome shotgun (WGS) entry which is preliminary data.</text>
</comment>
<dbReference type="GO" id="GO:0003774">
    <property type="term" value="F:cytoskeletal motor activity"/>
    <property type="evidence" value="ECO:0007669"/>
    <property type="project" value="InterPro"/>
</dbReference>
<comment type="subcellular location">
    <subcellularLocation>
        <location evidence="1 4">Bacterial flagellum basal body</location>
    </subcellularLocation>
</comment>
<evidence type="ECO:0000313" key="7">
    <source>
        <dbReference type="Proteomes" id="UP000054874"/>
    </source>
</evidence>
<gene>
    <name evidence="4" type="primary">fliE</name>
    <name evidence="6" type="ORF">ASU35_00445</name>
</gene>
<dbReference type="GO" id="GO:0005198">
    <property type="term" value="F:structural molecule activity"/>
    <property type="evidence" value="ECO:0007669"/>
    <property type="project" value="UniProtKB-UniRule"/>
</dbReference>
<dbReference type="AlphaFoldDB" id="A0A0V8QJF6"/>
<dbReference type="InterPro" id="IPR001624">
    <property type="entry name" value="FliE"/>
</dbReference>
<dbReference type="EMBL" id="LNAM01000001">
    <property type="protein sequence ID" value="KSV60673.1"/>
    <property type="molecule type" value="Genomic_DNA"/>
</dbReference>
<keyword evidence="3 4" id="KW-0975">Bacterial flagellum</keyword>
<evidence type="ECO:0000256" key="2">
    <source>
        <dbReference type="ARBA" id="ARBA00009272"/>
    </source>
</evidence>
<evidence type="ECO:0000256" key="5">
    <source>
        <dbReference type="NCBIfam" id="TIGR00205"/>
    </source>
</evidence>
<organism evidence="6 7">
    <name type="scientific">Acetivibrio ethanolgignens</name>
    <dbReference type="NCBI Taxonomy" id="290052"/>
    <lineage>
        <taxon>Bacteria</taxon>
        <taxon>Bacillati</taxon>
        <taxon>Bacillota</taxon>
        <taxon>Clostridia</taxon>
        <taxon>Eubacteriales</taxon>
        <taxon>Oscillospiraceae</taxon>
        <taxon>Acetivibrio</taxon>
    </lineage>
</organism>
<proteinExistence type="inferred from homology"/>
<dbReference type="STRING" id="290052.ASU35_00445"/>
<evidence type="ECO:0000256" key="3">
    <source>
        <dbReference type="ARBA" id="ARBA00023143"/>
    </source>
</evidence>
<sequence>MSTISSIGNVPENILWGDKANAVNPSRNQTFETLFQSALDMINETNDLTNKVEEEEIRFAMGASDSPVDLMAAQQKANISLQYTVAVRNTILDAYKEIMNLQF</sequence>
<comment type="similarity">
    <text evidence="2 4">Belongs to the FliE family.</text>
</comment>
<keyword evidence="7" id="KW-1185">Reference proteome</keyword>
<accession>A0A0V8QJF6</accession>
<dbReference type="OrthoDB" id="9812413at2"/>
<dbReference type="GO" id="GO:0071973">
    <property type="term" value="P:bacterial-type flagellum-dependent cell motility"/>
    <property type="evidence" value="ECO:0007669"/>
    <property type="project" value="InterPro"/>
</dbReference>
<evidence type="ECO:0000256" key="4">
    <source>
        <dbReference type="HAMAP-Rule" id="MF_00724"/>
    </source>
</evidence>
<dbReference type="Pfam" id="PF02049">
    <property type="entry name" value="FliE"/>
    <property type="match status" value="1"/>
</dbReference>
<dbReference type="Proteomes" id="UP000054874">
    <property type="component" value="Unassembled WGS sequence"/>
</dbReference>
<dbReference type="PANTHER" id="PTHR34653:SF1">
    <property type="entry name" value="FLAGELLAR HOOK-BASAL BODY COMPLEX PROTEIN FLIE"/>
    <property type="match status" value="1"/>
</dbReference>
<evidence type="ECO:0000256" key="1">
    <source>
        <dbReference type="ARBA" id="ARBA00004117"/>
    </source>
</evidence>
<protein>
    <recommendedName>
        <fullName evidence="4 5">Flagellar hook-basal body complex protein FliE</fullName>
    </recommendedName>
</protein>
<dbReference type="HAMAP" id="MF_00724">
    <property type="entry name" value="FliE"/>
    <property type="match status" value="1"/>
</dbReference>
<reference evidence="6 7" key="1">
    <citation type="submission" date="2015-11" db="EMBL/GenBank/DDBJ databases">
        <title>Butyribacter intestini gen. nov., sp. nov., a butyric acid-producing bacterium of the family Lachnospiraceae isolated from the human faeces.</title>
        <authorList>
            <person name="Zou Y."/>
            <person name="Xue W."/>
            <person name="Luo G."/>
            <person name="Lv M."/>
        </authorList>
    </citation>
    <scope>NUCLEOTIDE SEQUENCE [LARGE SCALE GENOMIC DNA]</scope>
    <source>
        <strain evidence="6 7">ACET-33324</strain>
    </source>
</reference>
<dbReference type="NCBIfam" id="TIGR00205">
    <property type="entry name" value="fliE"/>
    <property type="match status" value="1"/>
</dbReference>